<gene>
    <name evidence="1" type="ORF">HNR67_007205</name>
</gene>
<protein>
    <submittedName>
        <fullName evidence="1">Uncharacterized protein</fullName>
    </submittedName>
</protein>
<comment type="caution">
    <text evidence="1">The sequence shown here is derived from an EMBL/GenBank/DDBJ whole genome shotgun (WGS) entry which is preliminary data.</text>
</comment>
<keyword evidence="2" id="KW-1185">Reference proteome</keyword>
<name>A0A7W7CH06_9PSEU</name>
<sequence>MGLDDRVRVTREQVLAAYAVLRREGEWLRDRLEELQDDLRLRPCGGDPVSRDTAEVFSWKFVQAPDSIYRQYLKYSQTLLDAAVELRVAAETYGFTESDIAESLARYRP</sequence>
<dbReference type="AlphaFoldDB" id="A0A7W7CH06"/>
<organism evidence="1 2">
    <name type="scientific">Crossiella cryophila</name>
    <dbReference type="NCBI Taxonomy" id="43355"/>
    <lineage>
        <taxon>Bacteria</taxon>
        <taxon>Bacillati</taxon>
        <taxon>Actinomycetota</taxon>
        <taxon>Actinomycetes</taxon>
        <taxon>Pseudonocardiales</taxon>
        <taxon>Pseudonocardiaceae</taxon>
        <taxon>Crossiella</taxon>
    </lineage>
</organism>
<accession>A0A7W7CH06</accession>
<dbReference type="Proteomes" id="UP000533598">
    <property type="component" value="Unassembled WGS sequence"/>
</dbReference>
<dbReference type="EMBL" id="JACHMH010000001">
    <property type="protein sequence ID" value="MBB4681087.1"/>
    <property type="molecule type" value="Genomic_DNA"/>
</dbReference>
<evidence type="ECO:0000313" key="1">
    <source>
        <dbReference type="EMBL" id="MBB4681087.1"/>
    </source>
</evidence>
<proteinExistence type="predicted"/>
<dbReference type="RefSeq" id="WP_185007400.1">
    <property type="nucleotide sequence ID" value="NZ_BAAAUI010000054.1"/>
</dbReference>
<evidence type="ECO:0000313" key="2">
    <source>
        <dbReference type="Proteomes" id="UP000533598"/>
    </source>
</evidence>
<reference evidence="1 2" key="1">
    <citation type="submission" date="2020-08" db="EMBL/GenBank/DDBJ databases">
        <title>Sequencing the genomes of 1000 actinobacteria strains.</title>
        <authorList>
            <person name="Klenk H.-P."/>
        </authorList>
    </citation>
    <scope>NUCLEOTIDE SEQUENCE [LARGE SCALE GENOMIC DNA]</scope>
    <source>
        <strain evidence="1 2">DSM 44230</strain>
    </source>
</reference>